<dbReference type="Proteomes" id="UP000051634">
    <property type="component" value="Unassembled WGS sequence"/>
</dbReference>
<comment type="similarity">
    <text evidence="2">Belongs to the bacterial solute-binding protein 3 family.</text>
</comment>
<dbReference type="STRING" id="54398.Ga0074115_10429"/>
<reference evidence="9 10" key="1">
    <citation type="submission" date="2015-11" db="EMBL/GenBank/DDBJ databases">
        <title>The genome of Candidatus Endoriftia persephone in Ridgeia piscesae and population structure of the North Eastern Pacific vestimentiferan symbionts.</title>
        <authorList>
            <person name="Perez M."/>
            <person name="Juniper K.S."/>
        </authorList>
    </citation>
    <scope>NUCLEOTIDE SEQUENCE [LARGE SCALE GENOMIC DNA]</scope>
    <source>
        <strain evidence="8">Ind10</strain>
        <strain evidence="7">Ind11</strain>
    </source>
</reference>
<sequence>MSIFSKTASLFLPLFLLCVPHLSAREANGLSALQPANQPFTDDLPAMQQRTAIRVLVNHNRTNFFLHDGRHQGFEFELMEQYRKHLNQEKKNNQIATSFIYIPLPFEQLLPALIEGRGDVVAAGMTITPQRRQLVDFTAPYLPNVQEILVASDKAKPVDKLEDLAGQRVHLLRGSSYVDHLRALNQHFKQAHIEPIKLVEVDSHLQTEDLLEMLSAKVIDYTFADDHIATIWAKLLPNLVLHRTLQIHSGGKIAWAVRKENPKLRASLNDFIGKIKKGTLLGNMLFQRYYRNTRWIKNPLQPGEQDKLMRVRGLMEKYATQYHFDWLTIAAQAYQESGLEQSKRNPSGALGIMQIRPTTAADTMVAITSIDQLENNIHAGVKYLAWIRDRYFSDAEILPQDRLFFSLAAYNAGPAKVRRMRDKAKAMGLDPNRWFGNVEQAALHLVGQETVRYVRNILKYYTAYRLAFALQDASQAAIKEQTSVK</sequence>
<dbReference type="PANTHER" id="PTHR35936">
    <property type="entry name" value="MEMBRANE-BOUND LYTIC MUREIN TRANSGLYCOSYLASE F"/>
    <property type="match status" value="1"/>
</dbReference>
<dbReference type="Gene3D" id="1.10.530.10">
    <property type="match status" value="1"/>
</dbReference>
<comment type="caution">
    <text evidence="7">The sequence shown here is derived from an EMBL/GenBank/DDBJ whole genome shotgun (WGS) entry which is preliminary data.</text>
</comment>
<dbReference type="OrthoDB" id="9815002at2"/>
<dbReference type="InterPro" id="IPR023346">
    <property type="entry name" value="Lysozyme-like_dom_sf"/>
</dbReference>
<gene>
    <name evidence="7" type="ORF">Ga0074115_10429</name>
    <name evidence="8" type="ORF">Ga0076813_13784</name>
</gene>
<evidence type="ECO:0000313" key="9">
    <source>
        <dbReference type="Proteomes" id="UP000051276"/>
    </source>
</evidence>
<dbReference type="CDD" id="cd01009">
    <property type="entry name" value="PBP2_YfhD_N"/>
    <property type="match status" value="1"/>
</dbReference>
<comment type="subcellular location">
    <subcellularLocation>
        <location evidence="1">Cell outer membrane</location>
        <topology evidence="1">Peripheral membrane protein</topology>
    </subcellularLocation>
</comment>
<evidence type="ECO:0000313" key="7">
    <source>
        <dbReference type="EMBL" id="KRT54268.1"/>
    </source>
</evidence>
<dbReference type="SMART" id="SM00062">
    <property type="entry name" value="PBPb"/>
    <property type="match status" value="1"/>
</dbReference>
<protein>
    <submittedName>
        <fullName evidence="7">Membrane-bound lytic murein transglycosylase MltF</fullName>
    </submittedName>
</protein>
<evidence type="ECO:0000259" key="6">
    <source>
        <dbReference type="SMART" id="SM00062"/>
    </source>
</evidence>
<keyword evidence="4" id="KW-0998">Cell outer membrane</keyword>
<proteinExistence type="inferred from homology"/>
<name>A0A0T5YUN6_9GAMM</name>
<dbReference type="EMBL" id="LDXT01000092">
    <property type="protein sequence ID" value="KRT54268.1"/>
    <property type="molecule type" value="Genomic_DNA"/>
</dbReference>
<evidence type="ECO:0000256" key="4">
    <source>
        <dbReference type="ARBA" id="ARBA00023237"/>
    </source>
</evidence>
<evidence type="ECO:0000313" key="10">
    <source>
        <dbReference type="Proteomes" id="UP000051634"/>
    </source>
</evidence>
<feature type="domain" description="Solute-binding protein family 3/N-terminal" evidence="6">
    <location>
        <begin position="52"/>
        <end position="299"/>
    </location>
</feature>
<accession>A0A0T5YUN6</accession>
<dbReference type="AlphaFoldDB" id="A0A0T5YUN6"/>
<evidence type="ECO:0000256" key="2">
    <source>
        <dbReference type="ARBA" id="ARBA00010333"/>
    </source>
</evidence>
<dbReference type="SUPFAM" id="SSF53955">
    <property type="entry name" value="Lysozyme-like"/>
    <property type="match status" value="1"/>
</dbReference>
<evidence type="ECO:0000256" key="1">
    <source>
        <dbReference type="ARBA" id="ARBA00004339"/>
    </source>
</evidence>
<dbReference type="Gene3D" id="3.40.190.10">
    <property type="entry name" value="Periplasmic binding protein-like II"/>
    <property type="match status" value="2"/>
</dbReference>
<evidence type="ECO:0000256" key="3">
    <source>
        <dbReference type="ARBA" id="ARBA00022729"/>
    </source>
</evidence>
<dbReference type="Pfam" id="PF00497">
    <property type="entry name" value="SBP_bac_3"/>
    <property type="match status" value="1"/>
</dbReference>
<dbReference type="GO" id="GO:0009279">
    <property type="term" value="C:cell outer membrane"/>
    <property type="evidence" value="ECO:0007669"/>
    <property type="project" value="UniProtKB-SubCell"/>
</dbReference>
<feature type="chain" id="PRO_5010437670" evidence="5">
    <location>
        <begin position="25"/>
        <end position="485"/>
    </location>
</feature>
<feature type="signal peptide" evidence="5">
    <location>
        <begin position="1"/>
        <end position="24"/>
    </location>
</feature>
<dbReference type="CDD" id="cd13403">
    <property type="entry name" value="MLTF-like"/>
    <property type="match status" value="1"/>
</dbReference>
<dbReference type="SUPFAM" id="SSF53850">
    <property type="entry name" value="Periplasmic binding protein-like II"/>
    <property type="match status" value="1"/>
</dbReference>
<organism evidence="7 10">
    <name type="scientific">endosymbiont of Ridgeia piscesae</name>
    <dbReference type="NCBI Taxonomy" id="54398"/>
    <lineage>
        <taxon>Bacteria</taxon>
        <taxon>Pseudomonadati</taxon>
        <taxon>Pseudomonadota</taxon>
        <taxon>Gammaproteobacteria</taxon>
        <taxon>sulfur-oxidizing symbionts</taxon>
    </lineage>
</organism>
<evidence type="ECO:0000256" key="5">
    <source>
        <dbReference type="SAM" id="SignalP"/>
    </source>
</evidence>
<keyword evidence="10" id="KW-1185">Reference proteome</keyword>
<dbReference type="Proteomes" id="UP000051276">
    <property type="component" value="Unassembled WGS sequence"/>
</dbReference>
<dbReference type="InterPro" id="IPR001638">
    <property type="entry name" value="Solute-binding_3/MltF_N"/>
</dbReference>
<dbReference type="EMBL" id="LMXI01000316">
    <property type="protein sequence ID" value="KRT58558.1"/>
    <property type="molecule type" value="Genomic_DNA"/>
</dbReference>
<dbReference type="Pfam" id="PF01464">
    <property type="entry name" value="SLT"/>
    <property type="match status" value="1"/>
</dbReference>
<keyword evidence="3 5" id="KW-0732">Signal</keyword>
<dbReference type="PATRIC" id="fig|54398.3.peg.889"/>
<evidence type="ECO:0000313" key="8">
    <source>
        <dbReference type="EMBL" id="KRT58558.1"/>
    </source>
</evidence>
<dbReference type="InterPro" id="IPR008258">
    <property type="entry name" value="Transglycosylase_SLT_dom_1"/>
</dbReference>
<keyword evidence="4" id="KW-0472">Membrane</keyword>